<dbReference type="EMBL" id="QEOP01000002">
    <property type="protein sequence ID" value="PVZ93699.1"/>
    <property type="molecule type" value="Genomic_DNA"/>
</dbReference>
<accession>A0A2V1HRG1</accession>
<dbReference type="RefSeq" id="WP_116756213.1">
    <property type="nucleotide sequence ID" value="NZ_JBHUEX010000001.1"/>
</dbReference>
<proteinExistence type="predicted"/>
<evidence type="ECO:0008006" key="6">
    <source>
        <dbReference type="Google" id="ProtNLM"/>
    </source>
</evidence>
<dbReference type="Proteomes" id="UP000244893">
    <property type="component" value="Unassembled WGS sequence"/>
</dbReference>
<keyword evidence="2" id="KW-0812">Transmembrane</keyword>
<dbReference type="AlphaFoldDB" id="A0A2V1HRG1"/>
<reference evidence="4 5" key="1">
    <citation type="submission" date="2018-05" db="EMBL/GenBank/DDBJ databases">
        <title>Amnibacterium sp. M8JJ-5, whole genome shotgun sequence.</title>
        <authorList>
            <person name="Tuo L."/>
        </authorList>
    </citation>
    <scope>NUCLEOTIDE SEQUENCE [LARGE SCALE GENOMIC DNA]</scope>
    <source>
        <strain evidence="4 5">M8JJ-5</strain>
    </source>
</reference>
<keyword evidence="2" id="KW-1133">Transmembrane helix</keyword>
<dbReference type="OrthoDB" id="5109916at2"/>
<organism evidence="4 5">
    <name type="scientific">Amnibacterium flavum</name>
    <dbReference type="NCBI Taxonomy" id="2173173"/>
    <lineage>
        <taxon>Bacteria</taxon>
        <taxon>Bacillati</taxon>
        <taxon>Actinomycetota</taxon>
        <taxon>Actinomycetes</taxon>
        <taxon>Micrococcales</taxon>
        <taxon>Microbacteriaceae</taxon>
        <taxon>Amnibacterium</taxon>
    </lineage>
</organism>
<feature type="chain" id="PRO_5015999760" description="Bacterial Ig-like domain-containing protein" evidence="3">
    <location>
        <begin position="19"/>
        <end position="727"/>
    </location>
</feature>
<feature type="transmembrane region" description="Helical" evidence="2">
    <location>
        <begin position="668"/>
        <end position="686"/>
    </location>
</feature>
<feature type="compositionally biased region" description="Gly residues" evidence="1">
    <location>
        <begin position="391"/>
        <end position="400"/>
    </location>
</feature>
<feature type="transmembrane region" description="Helical" evidence="2">
    <location>
        <begin position="490"/>
        <end position="511"/>
    </location>
</feature>
<feature type="transmembrane region" description="Helical" evidence="2">
    <location>
        <begin position="600"/>
        <end position="623"/>
    </location>
</feature>
<feature type="region of interest" description="Disordered" evidence="1">
    <location>
        <begin position="345"/>
        <end position="402"/>
    </location>
</feature>
<name>A0A2V1HRG1_9MICO</name>
<sequence>MLAGAGAIVPFASAPAVAAGESTPVPETPADTAERAPAPAPAETTAPDPQESTEPDTSPRPVPSSEPAPPTESLPNPGSGTAPELTIDPVASPVSLPLTVTGTRSAGSEVQVQLDDGSGDPLCIVPAGDDTAWSCVVTSLPDGPAVPIRLVALLNGTQTERSATVAWLGAPTIQPTTQATTAGQVGGTAYPGATVTARIDGTDSTCVVVADSSGLWTCVWGGTLTTGSYSVSATQTADFYGTSTPSAPVTLLIDRDAPSSPTITSPTSGARIPTSKARIAGTGDDGNSVLVFAGIQPVCQAAVSRGVWSCEGAPIPEGRADLTAIQLDPAGNASAASPAVPVRFASDAPASTPTPSASAGTTAPAPSSGGATGTDSGAGGGSGTGSPSASGPGGAAGGPTGRATVPTWVSNLLVPTAYGSALAPMSGAVATSLIAGLGLSTATIGLAFVPGLVGFRTMSGRMRALPSFTGRNRSRIDSARARPWPTVSRWTVATLSLLVAAVLAVLSQPVLAQSNYLRLGAAVLAGLAVVNLVGTALVLIVARRLFRVPVRVVPRPRLLGVSALAAVVTRVFGLTPPLAFGQVLGGAFDTIATVRARSGVALARAATLGALSIGAWTGYSLVGASSAGDLFLSELAATVTFAAAGAAAISLLPLGGSPGSDLLAHSRAIWAATTIGAWTLLFTVLISASEIAGNPGVVVAALVALGVGAVGAASWLWVRYVEPALNH</sequence>
<feature type="signal peptide" evidence="3">
    <location>
        <begin position="1"/>
        <end position="18"/>
    </location>
</feature>
<evidence type="ECO:0000256" key="3">
    <source>
        <dbReference type="SAM" id="SignalP"/>
    </source>
</evidence>
<protein>
    <recommendedName>
        <fullName evidence="6">Bacterial Ig-like domain-containing protein</fullName>
    </recommendedName>
</protein>
<feature type="compositionally biased region" description="Low complexity" evidence="1">
    <location>
        <begin position="28"/>
        <end position="49"/>
    </location>
</feature>
<evidence type="ECO:0000313" key="4">
    <source>
        <dbReference type="EMBL" id="PVZ93699.1"/>
    </source>
</evidence>
<feature type="transmembrane region" description="Helical" evidence="2">
    <location>
        <begin position="698"/>
        <end position="718"/>
    </location>
</feature>
<feature type="compositionally biased region" description="Low complexity" evidence="1">
    <location>
        <begin position="345"/>
        <end position="369"/>
    </location>
</feature>
<keyword evidence="3" id="KW-0732">Signal</keyword>
<keyword evidence="2" id="KW-0472">Membrane</keyword>
<feature type="transmembrane region" description="Helical" evidence="2">
    <location>
        <begin position="558"/>
        <end position="580"/>
    </location>
</feature>
<evidence type="ECO:0000313" key="5">
    <source>
        <dbReference type="Proteomes" id="UP000244893"/>
    </source>
</evidence>
<keyword evidence="5" id="KW-1185">Reference proteome</keyword>
<dbReference type="GO" id="GO:0005975">
    <property type="term" value="P:carbohydrate metabolic process"/>
    <property type="evidence" value="ECO:0007669"/>
    <property type="project" value="UniProtKB-ARBA"/>
</dbReference>
<feature type="region of interest" description="Disordered" evidence="1">
    <location>
        <begin position="1"/>
        <end position="90"/>
    </location>
</feature>
<feature type="transmembrane region" description="Helical" evidence="2">
    <location>
        <begin position="635"/>
        <end position="656"/>
    </location>
</feature>
<feature type="compositionally biased region" description="Pro residues" evidence="1">
    <location>
        <begin position="58"/>
        <end position="72"/>
    </location>
</feature>
<feature type="transmembrane region" description="Helical" evidence="2">
    <location>
        <begin position="523"/>
        <end position="546"/>
    </location>
</feature>
<evidence type="ECO:0000256" key="2">
    <source>
        <dbReference type="SAM" id="Phobius"/>
    </source>
</evidence>
<feature type="transmembrane region" description="Helical" evidence="2">
    <location>
        <begin position="433"/>
        <end position="455"/>
    </location>
</feature>
<comment type="caution">
    <text evidence="4">The sequence shown here is derived from an EMBL/GenBank/DDBJ whole genome shotgun (WGS) entry which is preliminary data.</text>
</comment>
<dbReference type="InterPro" id="IPR013783">
    <property type="entry name" value="Ig-like_fold"/>
</dbReference>
<gene>
    <name evidence="4" type="ORF">DDQ50_07805</name>
</gene>
<feature type="compositionally biased region" description="Gly residues" evidence="1">
    <location>
        <begin position="370"/>
        <end position="384"/>
    </location>
</feature>
<evidence type="ECO:0000256" key="1">
    <source>
        <dbReference type="SAM" id="MobiDB-lite"/>
    </source>
</evidence>
<dbReference type="Gene3D" id="2.60.40.10">
    <property type="entry name" value="Immunoglobulins"/>
    <property type="match status" value="2"/>
</dbReference>